<dbReference type="KEGG" id="dmp:FAK_13740"/>
<evidence type="ECO:0000313" key="7">
    <source>
        <dbReference type="EMBL" id="BEQ14308.1"/>
    </source>
</evidence>
<name>A0AAU9EX73_9BACT</name>
<feature type="region of interest" description="Disordered" evidence="6">
    <location>
        <begin position="179"/>
        <end position="304"/>
    </location>
</feature>
<feature type="coiled-coil region" evidence="5">
    <location>
        <begin position="34"/>
        <end position="61"/>
    </location>
</feature>
<dbReference type="PANTHER" id="PTHR34298:SF2">
    <property type="entry name" value="SEGREGATION AND CONDENSATION PROTEIN B"/>
    <property type="match status" value="1"/>
</dbReference>
<dbReference type="Pfam" id="PF04079">
    <property type="entry name" value="SMC_ScpB"/>
    <property type="match status" value="1"/>
</dbReference>
<dbReference type="NCBIfam" id="TIGR00281">
    <property type="entry name" value="SMC-Scp complex subunit ScpB"/>
    <property type="match status" value="1"/>
</dbReference>
<gene>
    <name evidence="7" type="ORF">FAK_13740</name>
</gene>
<evidence type="ECO:0000256" key="6">
    <source>
        <dbReference type="SAM" id="MobiDB-lite"/>
    </source>
</evidence>
<dbReference type="RefSeq" id="WP_338606023.1">
    <property type="nucleotide sequence ID" value="NZ_AP028679.1"/>
</dbReference>
<protein>
    <recommendedName>
        <fullName evidence="9">SMC-Scp complex subunit ScpB</fullName>
    </recommendedName>
</protein>
<evidence type="ECO:0008006" key="9">
    <source>
        <dbReference type="Google" id="ProtNLM"/>
    </source>
</evidence>
<feature type="compositionally biased region" description="Basic and acidic residues" evidence="6">
    <location>
        <begin position="295"/>
        <end position="304"/>
    </location>
</feature>
<reference evidence="8" key="1">
    <citation type="journal article" date="2023" name="Arch. Microbiol.">
        <title>Desulfoferula mesophilus gen. nov. sp. nov., a mesophilic sulfate-reducing bacterium isolated from a brackish lake sediment.</title>
        <authorList>
            <person name="Watanabe T."/>
            <person name="Yabe T."/>
            <person name="Tsuji J.M."/>
            <person name="Fukui M."/>
        </authorList>
    </citation>
    <scope>NUCLEOTIDE SEQUENCE [LARGE SCALE GENOMIC DNA]</scope>
    <source>
        <strain evidence="8">12FAK</strain>
    </source>
</reference>
<dbReference type="PANTHER" id="PTHR34298">
    <property type="entry name" value="SEGREGATION AND CONDENSATION PROTEIN B"/>
    <property type="match status" value="1"/>
</dbReference>
<feature type="compositionally biased region" description="Acidic residues" evidence="6">
    <location>
        <begin position="277"/>
        <end position="293"/>
    </location>
</feature>
<evidence type="ECO:0000256" key="2">
    <source>
        <dbReference type="ARBA" id="ARBA00022618"/>
    </source>
</evidence>
<dbReference type="GO" id="GO:0051304">
    <property type="term" value="P:chromosome separation"/>
    <property type="evidence" value="ECO:0007669"/>
    <property type="project" value="InterPro"/>
</dbReference>
<keyword evidence="4" id="KW-0131">Cell cycle</keyword>
<evidence type="ECO:0000313" key="8">
    <source>
        <dbReference type="Proteomes" id="UP001366166"/>
    </source>
</evidence>
<keyword evidence="5" id="KW-0175">Coiled coil</keyword>
<dbReference type="Proteomes" id="UP001366166">
    <property type="component" value="Chromosome"/>
</dbReference>
<feature type="compositionally biased region" description="Acidic residues" evidence="6">
    <location>
        <begin position="214"/>
        <end position="235"/>
    </location>
</feature>
<evidence type="ECO:0000256" key="1">
    <source>
        <dbReference type="ARBA" id="ARBA00022490"/>
    </source>
</evidence>
<dbReference type="InterPro" id="IPR005234">
    <property type="entry name" value="ScpB_csome_segregation"/>
</dbReference>
<proteinExistence type="predicted"/>
<evidence type="ECO:0000256" key="3">
    <source>
        <dbReference type="ARBA" id="ARBA00022829"/>
    </source>
</evidence>
<dbReference type="SUPFAM" id="SSF46785">
    <property type="entry name" value="Winged helix' DNA-binding domain"/>
    <property type="match status" value="2"/>
</dbReference>
<keyword evidence="2" id="KW-0132">Cell division</keyword>
<keyword evidence="8" id="KW-1185">Reference proteome</keyword>
<dbReference type="GO" id="GO:0051301">
    <property type="term" value="P:cell division"/>
    <property type="evidence" value="ECO:0007669"/>
    <property type="project" value="UniProtKB-KW"/>
</dbReference>
<evidence type="ECO:0000256" key="5">
    <source>
        <dbReference type="SAM" id="Coils"/>
    </source>
</evidence>
<organism evidence="7 8">
    <name type="scientific">Desulfoferula mesophila</name>
    <dbReference type="NCBI Taxonomy" id="3058419"/>
    <lineage>
        <taxon>Bacteria</taxon>
        <taxon>Pseudomonadati</taxon>
        <taxon>Thermodesulfobacteriota</taxon>
        <taxon>Desulfarculia</taxon>
        <taxon>Desulfarculales</taxon>
        <taxon>Desulfarculaceae</taxon>
        <taxon>Desulfoferula</taxon>
    </lineage>
</organism>
<dbReference type="EMBL" id="AP028679">
    <property type="protein sequence ID" value="BEQ14308.1"/>
    <property type="molecule type" value="Genomic_DNA"/>
</dbReference>
<evidence type="ECO:0000256" key="4">
    <source>
        <dbReference type="ARBA" id="ARBA00023306"/>
    </source>
</evidence>
<sequence length="304" mass="33305">MSRDLKTIIEALLFVSETPLTLAQLCQVLEDKQRDAVKQALEDLVQEYAQAERAVEIAQVAGGWVLRTRKEMAFWLRKLKKQQVTRLSKAALETLSVVAYKQPVLKAEIERIRGVEVGGILRTLMEKNLVRVAGREDLPGKPLIYCTTRRFLEVFDLKDLNDLPTLEELEKLAGIAQDTPTDIDGELPLGHPPSPTLDDLIPVEGGLPPLKEAETDDGEPDEWDAPPEPEDETDQGDANTPEDQPPEAAEAEPETGSPQEPAAVPDDAQGEPGVPDPEPEPEPEADQEPEGSGEEPPKTDPEAA</sequence>
<dbReference type="InterPro" id="IPR036388">
    <property type="entry name" value="WH-like_DNA-bd_sf"/>
</dbReference>
<keyword evidence="1" id="KW-0963">Cytoplasm</keyword>
<keyword evidence="3" id="KW-0159">Chromosome partition</keyword>
<dbReference type="Gene3D" id="1.10.10.10">
    <property type="entry name" value="Winged helix-like DNA-binding domain superfamily/Winged helix DNA-binding domain"/>
    <property type="match status" value="2"/>
</dbReference>
<dbReference type="AlphaFoldDB" id="A0AAU9EX73"/>
<accession>A0AAU9EX73</accession>
<dbReference type="InterPro" id="IPR036390">
    <property type="entry name" value="WH_DNA-bd_sf"/>
</dbReference>